<organism evidence="1">
    <name type="scientific">Brachypodium distachyon</name>
    <name type="common">Purple false brome</name>
    <name type="synonym">Trachynia distachya</name>
    <dbReference type="NCBI Taxonomy" id="15368"/>
    <lineage>
        <taxon>Eukaryota</taxon>
        <taxon>Viridiplantae</taxon>
        <taxon>Streptophyta</taxon>
        <taxon>Embryophyta</taxon>
        <taxon>Tracheophyta</taxon>
        <taxon>Spermatophyta</taxon>
        <taxon>Magnoliopsida</taxon>
        <taxon>Liliopsida</taxon>
        <taxon>Poales</taxon>
        <taxon>Poaceae</taxon>
        <taxon>BOP clade</taxon>
        <taxon>Pooideae</taxon>
        <taxon>Stipodae</taxon>
        <taxon>Brachypodieae</taxon>
        <taxon>Brachypodium</taxon>
    </lineage>
</organism>
<dbReference type="Proteomes" id="UP000008810">
    <property type="component" value="Chromosome 2"/>
</dbReference>
<evidence type="ECO:0000313" key="2">
    <source>
        <dbReference type="EnsemblPlants" id="PNT72962"/>
    </source>
</evidence>
<reference evidence="1 2" key="1">
    <citation type="journal article" date="2010" name="Nature">
        <title>Genome sequencing and analysis of the model grass Brachypodium distachyon.</title>
        <authorList>
            <consortium name="International Brachypodium Initiative"/>
        </authorList>
    </citation>
    <scope>NUCLEOTIDE SEQUENCE [LARGE SCALE GENOMIC DNA]</scope>
    <source>
        <strain evidence="1 2">Bd21</strain>
    </source>
</reference>
<keyword evidence="3" id="KW-1185">Reference proteome</keyword>
<sequence>MPQVHLHKDVLDESSNIRGSSFENASILELPNPPKRERLKSDRAAFTLPRSLRAPVESQLMRSSEGGGRQHSAPALVNTAWRTDFVKTQSMRRLAMVSGSRSHRGQRTLKGRLWRSRRSAIQQRFVQASHTQIRHFSGVQQR</sequence>
<dbReference type="AlphaFoldDB" id="A0A2K2DFA9"/>
<accession>A0A2K2DFA9</accession>
<gene>
    <name evidence="1" type="ORF">BRADI_2g51565v3</name>
</gene>
<reference evidence="2" key="3">
    <citation type="submission" date="2018-08" db="UniProtKB">
        <authorList>
            <consortium name="EnsemblPlants"/>
        </authorList>
    </citation>
    <scope>IDENTIFICATION</scope>
    <source>
        <strain evidence="2">cv. Bd21</strain>
    </source>
</reference>
<evidence type="ECO:0000313" key="3">
    <source>
        <dbReference type="Proteomes" id="UP000008810"/>
    </source>
</evidence>
<dbReference type="EMBL" id="CM000881">
    <property type="protein sequence ID" value="PNT72962.1"/>
    <property type="molecule type" value="Genomic_DNA"/>
</dbReference>
<protein>
    <submittedName>
        <fullName evidence="1 2">Uncharacterized protein</fullName>
    </submittedName>
</protein>
<proteinExistence type="predicted"/>
<name>A0A2K2DFA9_BRADI</name>
<reference evidence="1" key="2">
    <citation type="submission" date="2017-06" db="EMBL/GenBank/DDBJ databases">
        <title>WGS assembly of Brachypodium distachyon.</title>
        <authorList>
            <consortium name="The International Brachypodium Initiative"/>
            <person name="Lucas S."/>
            <person name="Harmon-Smith M."/>
            <person name="Lail K."/>
            <person name="Tice H."/>
            <person name="Grimwood J."/>
            <person name="Bruce D."/>
            <person name="Barry K."/>
            <person name="Shu S."/>
            <person name="Lindquist E."/>
            <person name="Wang M."/>
            <person name="Pitluck S."/>
            <person name="Vogel J.P."/>
            <person name="Garvin D.F."/>
            <person name="Mockler T.C."/>
            <person name="Schmutz J."/>
            <person name="Rokhsar D."/>
            <person name="Bevan M.W."/>
        </authorList>
    </citation>
    <scope>NUCLEOTIDE SEQUENCE</scope>
    <source>
        <strain evidence="1">Bd21</strain>
    </source>
</reference>
<evidence type="ECO:0000313" key="1">
    <source>
        <dbReference type="EMBL" id="PNT72962.1"/>
    </source>
</evidence>
<dbReference type="Gramene" id="PNT72962">
    <property type="protein sequence ID" value="PNT72962"/>
    <property type="gene ID" value="BRADI_2g51565v3"/>
</dbReference>
<dbReference type="InParanoid" id="A0A2K2DFA9"/>
<dbReference type="EnsemblPlants" id="PNT72962">
    <property type="protein sequence ID" value="PNT72962"/>
    <property type="gene ID" value="BRADI_2g51565v3"/>
</dbReference>